<gene>
    <name evidence="2" type="ORF">VNO80_06634</name>
</gene>
<comment type="caution">
    <text evidence="2">The sequence shown here is derived from an EMBL/GenBank/DDBJ whole genome shotgun (WGS) entry which is preliminary data.</text>
</comment>
<protein>
    <submittedName>
        <fullName evidence="2">Uncharacterized protein</fullName>
    </submittedName>
</protein>
<proteinExistence type="predicted"/>
<evidence type="ECO:0000256" key="1">
    <source>
        <dbReference type="SAM" id="MobiDB-lite"/>
    </source>
</evidence>
<accession>A0AAN9REN6</accession>
<keyword evidence="3" id="KW-1185">Reference proteome</keyword>
<feature type="region of interest" description="Disordered" evidence="1">
    <location>
        <begin position="1"/>
        <end position="20"/>
    </location>
</feature>
<dbReference type="Proteomes" id="UP001374584">
    <property type="component" value="Unassembled WGS sequence"/>
</dbReference>
<sequence length="76" mass="8432">MSLALAMTDDTSPRLAEGSSSHYVTSKFRFVRAVLFHIPIFSTHSPPKLAPQSNLQETSLKLKLTLTLSLSHALFF</sequence>
<reference evidence="2 3" key="1">
    <citation type="submission" date="2024-01" db="EMBL/GenBank/DDBJ databases">
        <title>The genomes of 5 underutilized Papilionoideae crops provide insights into root nodulation and disease resistanc.</title>
        <authorList>
            <person name="Jiang F."/>
        </authorList>
    </citation>
    <scope>NUCLEOTIDE SEQUENCE [LARGE SCALE GENOMIC DNA]</scope>
    <source>
        <strain evidence="2">JINMINGXINNONG_FW02</strain>
        <tissue evidence="2">Leaves</tissue>
    </source>
</reference>
<organism evidence="2 3">
    <name type="scientific">Phaseolus coccineus</name>
    <name type="common">Scarlet runner bean</name>
    <name type="synonym">Phaseolus multiflorus</name>
    <dbReference type="NCBI Taxonomy" id="3886"/>
    <lineage>
        <taxon>Eukaryota</taxon>
        <taxon>Viridiplantae</taxon>
        <taxon>Streptophyta</taxon>
        <taxon>Embryophyta</taxon>
        <taxon>Tracheophyta</taxon>
        <taxon>Spermatophyta</taxon>
        <taxon>Magnoliopsida</taxon>
        <taxon>eudicotyledons</taxon>
        <taxon>Gunneridae</taxon>
        <taxon>Pentapetalae</taxon>
        <taxon>rosids</taxon>
        <taxon>fabids</taxon>
        <taxon>Fabales</taxon>
        <taxon>Fabaceae</taxon>
        <taxon>Papilionoideae</taxon>
        <taxon>50 kb inversion clade</taxon>
        <taxon>NPAAA clade</taxon>
        <taxon>indigoferoid/millettioid clade</taxon>
        <taxon>Phaseoleae</taxon>
        <taxon>Phaseolus</taxon>
    </lineage>
</organism>
<name>A0AAN9REN6_PHACN</name>
<dbReference type="EMBL" id="JAYMYR010000003">
    <property type="protein sequence ID" value="KAK7373235.1"/>
    <property type="molecule type" value="Genomic_DNA"/>
</dbReference>
<evidence type="ECO:0000313" key="3">
    <source>
        <dbReference type="Proteomes" id="UP001374584"/>
    </source>
</evidence>
<dbReference type="AlphaFoldDB" id="A0AAN9REN6"/>
<evidence type="ECO:0000313" key="2">
    <source>
        <dbReference type="EMBL" id="KAK7373235.1"/>
    </source>
</evidence>